<protein>
    <recommendedName>
        <fullName evidence="2">serine--tRNA ligase</fullName>
        <ecNumber evidence="2">6.1.1.11</ecNumber>
    </recommendedName>
    <alternativeName>
        <fullName evidence="7">Seryl-tRNA synthetase</fullName>
    </alternativeName>
</protein>
<evidence type="ECO:0000259" key="8">
    <source>
        <dbReference type="PROSITE" id="PS50862"/>
    </source>
</evidence>
<dbReference type="SUPFAM" id="SSF55681">
    <property type="entry name" value="Class II aaRS and biotin synthetases"/>
    <property type="match status" value="1"/>
</dbReference>
<dbReference type="EC" id="6.1.1.11" evidence="2"/>
<gene>
    <name evidence="9" type="ORF">KQX54_016323</name>
</gene>
<dbReference type="Proteomes" id="UP000826195">
    <property type="component" value="Unassembled WGS sequence"/>
</dbReference>
<comment type="caution">
    <text evidence="9">The sequence shown here is derived from an EMBL/GenBank/DDBJ whole genome shotgun (WGS) entry which is preliminary data.</text>
</comment>
<dbReference type="EMBL" id="JAHXZJ010001119">
    <property type="protein sequence ID" value="KAH0555239.1"/>
    <property type="molecule type" value="Genomic_DNA"/>
</dbReference>
<evidence type="ECO:0000256" key="6">
    <source>
        <dbReference type="ARBA" id="ARBA00023146"/>
    </source>
</evidence>
<evidence type="ECO:0000256" key="1">
    <source>
        <dbReference type="ARBA" id="ARBA00010728"/>
    </source>
</evidence>
<organism evidence="9 10">
    <name type="scientific">Cotesia glomerata</name>
    <name type="common">Lepidopteran parasitic wasp</name>
    <name type="synonym">Apanteles glomeratus</name>
    <dbReference type="NCBI Taxonomy" id="32391"/>
    <lineage>
        <taxon>Eukaryota</taxon>
        <taxon>Metazoa</taxon>
        <taxon>Ecdysozoa</taxon>
        <taxon>Arthropoda</taxon>
        <taxon>Hexapoda</taxon>
        <taxon>Insecta</taxon>
        <taxon>Pterygota</taxon>
        <taxon>Neoptera</taxon>
        <taxon>Endopterygota</taxon>
        <taxon>Hymenoptera</taxon>
        <taxon>Apocrita</taxon>
        <taxon>Ichneumonoidea</taxon>
        <taxon>Braconidae</taxon>
        <taxon>Microgastrinae</taxon>
        <taxon>Cotesia</taxon>
    </lineage>
</organism>
<feature type="domain" description="Aminoacyl-transfer RNA synthetases class-II family profile" evidence="8">
    <location>
        <begin position="1"/>
        <end position="131"/>
    </location>
</feature>
<comment type="similarity">
    <text evidence="1">Belongs to the class-II aminoacyl-tRNA synthetase family. Type-1 seryl-tRNA synthetase subfamily.</text>
</comment>
<name>A0AAV7IN32_COTGL</name>
<dbReference type="PANTHER" id="PTHR11778">
    <property type="entry name" value="SERYL-TRNA SYNTHETASE"/>
    <property type="match status" value="1"/>
</dbReference>
<dbReference type="GO" id="GO:0005524">
    <property type="term" value="F:ATP binding"/>
    <property type="evidence" value="ECO:0007669"/>
    <property type="project" value="UniProtKB-KW"/>
</dbReference>
<accession>A0AAV7IN32</accession>
<dbReference type="InterPro" id="IPR002314">
    <property type="entry name" value="aa-tRNA-synt_IIb"/>
</dbReference>
<evidence type="ECO:0000256" key="4">
    <source>
        <dbReference type="ARBA" id="ARBA00022741"/>
    </source>
</evidence>
<evidence type="ECO:0000256" key="7">
    <source>
        <dbReference type="ARBA" id="ARBA00031113"/>
    </source>
</evidence>
<keyword evidence="5" id="KW-0067">ATP-binding</keyword>
<dbReference type="InterPro" id="IPR002317">
    <property type="entry name" value="Ser-tRNA-ligase_type_1"/>
</dbReference>
<sequence>MFACTSEDKSSKFLEELLEIQENIFQDLGLGFKIIDMPSHELGAPAYRKIDIEGWLPGKNAYGELSSCSNCTDFQSRRLNIKYKDNNNNNEAKYVHTLNGTACAVPRTLIAICETHQLNNGNIEVPEVLVPFMNGKKIIETQNVGEMRTYKFKSR</sequence>
<keyword evidence="10" id="KW-1185">Reference proteome</keyword>
<keyword evidence="6" id="KW-0030">Aminoacyl-tRNA synthetase</keyword>
<dbReference type="InterPro" id="IPR006195">
    <property type="entry name" value="aa-tRNA-synth_II"/>
</dbReference>
<dbReference type="GO" id="GO:0006434">
    <property type="term" value="P:seryl-tRNA aminoacylation"/>
    <property type="evidence" value="ECO:0007669"/>
    <property type="project" value="InterPro"/>
</dbReference>
<keyword evidence="3" id="KW-0436">Ligase</keyword>
<proteinExistence type="inferred from homology"/>
<reference evidence="9 10" key="1">
    <citation type="journal article" date="2021" name="J. Hered.">
        <title>A chromosome-level genome assembly of the parasitoid wasp, Cotesia glomerata (Hymenoptera: Braconidae).</title>
        <authorList>
            <person name="Pinto B.J."/>
            <person name="Weis J.J."/>
            <person name="Gamble T."/>
            <person name="Ode P.J."/>
            <person name="Paul R."/>
            <person name="Zaspel J.M."/>
        </authorList>
    </citation>
    <scope>NUCLEOTIDE SEQUENCE [LARGE SCALE GENOMIC DNA]</scope>
    <source>
        <strain evidence="9">CgM1</strain>
    </source>
</reference>
<dbReference type="Gene3D" id="3.30.930.10">
    <property type="entry name" value="Bira Bifunctional Protein, Domain 2"/>
    <property type="match status" value="1"/>
</dbReference>
<keyword evidence="4" id="KW-0547">Nucleotide-binding</keyword>
<evidence type="ECO:0000313" key="9">
    <source>
        <dbReference type="EMBL" id="KAH0555239.1"/>
    </source>
</evidence>
<dbReference type="PRINTS" id="PR00981">
    <property type="entry name" value="TRNASYNTHSER"/>
</dbReference>
<dbReference type="GO" id="GO:0004828">
    <property type="term" value="F:serine-tRNA ligase activity"/>
    <property type="evidence" value="ECO:0007669"/>
    <property type="project" value="UniProtKB-EC"/>
</dbReference>
<evidence type="ECO:0000313" key="10">
    <source>
        <dbReference type="Proteomes" id="UP000826195"/>
    </source>
</evidence>
<evidence type="ECO:0000256" key="3">
    <source>
        <dbReference type="ARBA" id="ARBA00022598"/>
    </source>
</evidence>
<dbReference type="InterPro" id="IPR045864">
    <property type="entry name" value="aa-tRNA-synth_II/BPL/LPL"/>
</dbReference>
<evidence type="ECO:0000256" key="5">
    <source>
        <dbReference type="ARBA" id="ARBA00022840"/>
    </source>
</evidence>
<evidence type="ECO:0000256" key="2">
    <source>
        <dbReference type="ARBA" id="ARBA00012840"/>
    </source>
</evidence>
<dbReference type="Pfam" id="PF00587">
    <property type="entry name" value="tRNA-synt_2b"/>
    <property type="match status" value="1"/>
</dbReference>
<dbReference type="AlphaFoldDB" id="A0AAV7IN32"/>
<dbReference type="PROSITE" id="PS50862">
    <property type="entry name" value="AA_TRNA_LIGASE_II"/>
    <property type="match status" value="1"/>
</dbReference>